<keyword evidence="8" id="KW-1185">Reference proteome</keyword>
<accession>A0A830BXN4</accession>
<sequence length="613" mass="69132">MSSVDVSKYQHSPVHKAIILKDYAGLRRIISGLPRLCDPSEIHSESVSLAEEAKADAIAAVIDRRDVPNRDTALHLAVKLGDEAATEMLMLAGADWSLQNEQGWSALQEAICNREEGIAKIIVRHYQPLAWAKWCRRLPRLIGTMRRMRDFYMEMTFHFESSVIPFISRIAPSDTYKIWKRGANLRADMTLAGFDGFRIQRSDQSVLFLGDGSEDGQVPPGSLCMISHKDKEIMNALDGAGAPASEAEVQQEVTAMSQTNIFRPGIDVTEAVLLPQTTWRRQEKSEMVGPWKAKVYDMHNVVAMTDDEFFNSSNENETENELGDVLTEEERRQLEVALKMDSSDLSNENGEGVIAHRHSCYDQREAKQEKKGWFNGWRRRENNKLENEKRIVPPRSSLCVEEKVSDLLEESPSTSQTRPGRHSVEVVVKRDEHQRGKDSKAPSSSNVDGLRPILWLSPDFPLRTEELLPLLDILANKVKAIRRLRELFTTKLPKGTFPVKVAIPVVPTIRVMVTFTKFEELQPLDEFSTPPSSPTAVGKDSPSLLPSSSSSSWFQWIKSPYQRPGSSTAGSSSRIENIQDPFAIPSEYSWITAEAKKKKMQEKNKSKKVKNEK</sequence>
<dbReference type="InterPro" id="IPR055285">
    <property type="entry name" value="ANKRD13_C"/>
</dbReference>
<dbReference type="InterPro" id="IPR036770">
    <property type="entry name" value="Ankyrin_rpt-contain_sf"/>
</dbReference>
<evidence type="ECO:0000256" key="3">
    <source>
        <dbReference type="ARBA" id="ARBA00023136"/>
    </source>
</evidence>
<evidence type="ECO:0000256" key="4">
    <source>
        <dbReference type="PROSITE-ProRule" id="PRU00023"/>
    </source>
</evidence>
<dbReference type="SUPFAM" id="SSF48403">
    <property type="entry name" value="Ankyrin repeat"/>
    <property type="match status" value="1"/>
</dbReference>
<evidence type="ECO:0000313" key="7">
    <source>
        <dbReference type="EMBL" id="GFP92877.1"/>
    </source>
</evidence>
<dbReference type="PANTHER" id="PTHR12447:SF35">
    <property type="entry name" value="ANKYRIN REPEAT FAMILY PROTEIN"/>
    <property type="match status" value="1"/>
</dbReference>
<gene>
    <name evidence="7" type="ORF">PHJA_001432000</name>
</gene>
<proteinExistence type="predicted"/>
<dbReference type="FunFam" id="1.25.40.20:FF:000331">
    <property type="entry name" value="Ankyrin repeat family protein"/>
    <property type="match status" value="1"/>
</dbReference>
<dbReference type="PROSITE" id="PS50297">
    <property type="entry name" value="ANK_REP_REGION"/>
    <property type="match status" value="1"/>
</dbReference>
<evidence type="ECO:0000256" key="1">
    <source>
        <dbReference type="ARBA" id="ARBA00004308"/>
    </source>
</evidence>
<feature type="domain" description="Ankyrin repeat" evidence="6">
    <location>
        <begin position="186"/>
        <end position="589"/>
    </location>
</feature>
<keyword evidence="2" id="KW-0677">Repeat</keyword>
<dbReference type="EMBL" id="BMAC01000293">
    <property type="protein sequence ID" value="GFP92877.1"/>
    <property type="molecule type" value="Genomic_DNA"/>
</dbReference>
<feature type="repeat" description="ANK" evidence="4">
    <location>
        <begin position="69"/>
        <end position="101"/>
    </location>
</feature>
<organism evidence="7 8">
    <name type="scientific">Phtheirospermum japonicum</name>
    <dbReference type="NCBI Taxonomy" id="374723"/>
    <lineage>
        <taxon>Eukaryota</taxon>
        <taxon>Viridiplantae</taxon>
        <taxon>Streptophyta</taxon>
        <taxon>Embryophyta</taxon>
        <taxon>Tracheophyta</taxon>
        <taxon>Spermatophyta</taxon>
        <taxon>Magnoliopsida</taxon>
        <taxon>eudicotyledons</taxon>
        <taxon>Gunneridae</taxon>
        <taxon>Pentapetalae</taxon>
        <taxon>asterids</taxon>
        <taxon>lamiids</taxon>
        <taxon>Lamiales</taxon>
        <taxon>Orobanchaceae</taxon>
        <taxon>Orobanchaceae incertae sedis</taxon>
        <taxon>Phtheirospermum</taxon>
    </lineage>
</organism>
<dbReference type="InterPro" id="IPR021832">
    <property type="entry name" value="ANKRD13"/>
</dbReference>
<evidence type="ECO:0000256" key="5">
    <source>
        <dbReference type="SAM" id="MobiDB-lite"/>
    </source>
</evidence>
<evidence type="ECO:0000313" key="8">
    <source>
        <dbReference type="Proteomes" id="UP000653305"/>
    </source>
</evidence>
<dbReference type="AlphaFoldDB" id="A0A830BXN4"/>
<dbReference type="Pfam" id="PF11904">
    <property type="entry name" value="ANKRD13_C"/>
    <property type="match status" value="1"/>
</dbReference>
<dbReference type="OrthoDB" id="1585644at2759"/>
<comment type="subcellular location">
    <subcellularLocation>
        <location evidence="1">Endomembrane system</location>
    </subcellularLocation>
</comment>
<name>A0A830BXN4_9LAMI</name>
<dbReference type="Pfam" id="PF00023">
    <property type="entry name" value="Ank"/>
    <property type="match status" value="1"/>
</dbReference>
<dbReference type="GO" id="GO:0012505">
    <property type="term" value="C:endomembrane system"/>
    <property type="evidence" value="ECO:0007669"/>
    <property type="project" value="UniProtKB-SubCell"/>
</dbReference>
<protein>
    <submittedName>
        <fullName evidence="7">Ankyrin repeat domain-containing protein 13b</fullName>
    </submittedName>
</protein>
<dbReference type="InterPro" id="IPR002110">
    <property type="entry name" value="Ankyrin_rpt"/>
</dbReference>
<evidence type="ECO:0000259" key="6">
    <source>
        <dbReference type="Pfam" id="PF11904"/>
    </source>
</evidence>
<dbReference type="SMART" id="SM00248">
    <property type="entry name" value="ANK"/>
    <property type="match status" value="3"/>
</dbReference>
<feature type="region of interest" description="Disordered" evidence="5">
    <location>
        <begin position="524"/>
        <end position="544"/>
    </location>
</feature>
<reference evidence="7" key="1">
    <citation type="submission" date="2020-07" db="EMBL/GenBank/DDBJ databases">
        <title>Ethylene signaling mediates host invasion by parasitic plants.</title>
        <authorList>
            <person name="Yoshida S."/>
        </authorList>
    </citation>
    <scope>NUCLEOTIDE SEQUENCE</scope>
    <source>
        <strain evidence="7">Okayama</strain>
    </source>
</reference>
<comment type="caution">
    <text evidence="7">The sequence shown here is derived from an EMBL/GenBank/DDBJ whole genome shotgun (WGS) entry which is preliminary data.</text>
</comment>
<dbReference type="Proteomes" id="UP000653305">
    <property type="component" value="Unassembled WGS sequence"/>
</dbReference>
<keyword evidence="4" id="KW-0040">ANK repeat</keyword>
<dbReference type="Gene3D" id="1.25.40.20">
    <property type="entry name" value="Ankyrin repeat-containing domain"/>
    <property type="match status" value="1"/>
</dbReference>
<dbReference type="PANTHER" id="PTHR12447">
    <property type="entry name" value="ANKYRIN REPEAT DOMAIN-CONTAINING PROTEIN 13"/>
    <property type="match status" value="1"/>
</dbReference>
<dbReference type="GO" id="GO:0005737">
    <property type="term" value="C:cytoplasm"/>
    <property type="evidence" value="ECO:0007669"/>
    <property type="project" value="TreeGrafter"/>
</dbReference>
<keyword evidence="3" id="KW-0472">Membrane</keyword>
<dbReference type="PROSITE" id="PS50088">
    <property type="entry name" value="ANK_REPEAT"/>
    <property type="match status" value="1"/>
</dbReference>
<evidence type="ECO:0000256" key="2">
    <source>
        <dbReference type="ARBA" id="ARBA00022737"/>
    </source>
</evidence>